<reference evidence="2 3" key="2">
    <citation type="journal article" date="2016" name="Int. J. Syst. Evol. Microbiol.">
        <title>Bacillus gobiensis sp. nov., isolated from a soil sample.</title>
        <authorList>
            <person name="Liu B."/>
            <person name="Liu G.H."/>
            <person name="Cetin S."/>
            <person name="Schumann P."/>
            <person name="Pan Z.Z."/>
            <person name="Chen Q.Q."/>
        </authorList>
    </citation>
    <scope>NUCLEOTIDE SEQUENCE [LARGE SCALE GENOMIC DNA]</scope>
    <source>
        <strain evidence="2 3">FJAT-4402</strain>
    </source>
</reference>
<dbReference type="PROSITE" id="PS51257">
    <property type="entry name" value="PROKAR_LIPOPROTEIN"/>
    <property type="match status" value="1"/>
</dbReference>
<dbReference type="STRING" id="1441095.AM592_22785"/>
<protein>
    <recommendedName>
        <fullName evidence="4">DUF2606 domain-containing protein</fullName>
    </recommendedName>
</protein>
<dbReference type="OrthoDB" id="2920521at2"/>
<evidence type="ECO:0000313" key="3">
    <source>
        <dbReference type="Proteomes" id="UP000067625"/>
    </source>
</evidence>
<evidence type="ECO:0000313" key="2">
    <source>
        <dbReference type="EMBL" id="ALC84004.1"/>
    </source>
</evidence>
<reference evidence="3" key="1">
    <citation type="submission" date="2015-08" db="EMBL/GenBank/DDBJ databases">
        <title>Genome sequencing project for genomic taxonomy and phylogenomics of Bacillus-like bacteria.</title>
        <authorList>
            <person name="Liu B."/>
            <person name="Wang J."/>
            <person name="Zhu Y."/>
            <person name="Liu G."/>
            <person name="Chen Q."/>
            <person name="Chen Z."/>
            <person name="Lan J."/>
            <person name="Che J."/>
            <person name="Ge C."/>
            <person name="Shi H."/>
            <person name="Pan Z."/>
            <person name="Liu X."/>
        </authorList>
    </citation>
    <scope>NUCLEOTIDE SEQUENCE [LARGE SCALE GENOMIC DNA]</scope>
    <source>
        <strain evidence="3">FJAT-4402</strain>
    </source>
</reference>
<dbReference type="Proteomes" id="UP000067625">
    <property type="component" value="Chromosome"/>
</dbReference>
<dbReference type="RefSeq" id="WP_053605896.1">
    <property type="nucleotide sequence ID" value="NZ_CP012600.1"/>
</dbReference>
<keyword evidence="1" id="KW-0732">Signal</keyword>
<dbReference type="Pfam" id="PF10794">
    <property type="entry name" value="DUF2606"/>
    <property type="match status" value="1"/>
</dbReference>
<evidence type="ECO:0000256" key="1">
    <source>
        <dbReference type="SAM" id="SignalP"/>
    </source>
</evidence>
<accession>A0A0M4FN83</accession>
<organism evidence="2 3">
    <name type="scientific">Bacillus gobiensis</name>
    <dbReference type="NCBI Taxonomy" id="1441095"/>
    <lineage>
        <taxon>Bacteria</taxon>
        <taxon>Bacillati</taxon>
        <taxon>Bacillota</taxon>
        <taxon>Bacilli</taxon>
        <taxon>Bacillales</taxon>
        <taxon>Bacillaceae</taxon>
        <taxon>Bacillus</taxon>
    </lineage>
</organism>
<dbReference type="AlphaFoldDB" id="A0A0M4FN83"/>
<feature type="chain" id="PRO_5038419303" description="DUF2606 domain-containing protein" evidence="1">
    <location>
        <begin position="25"/>
        <end position="118"/>
    </location>
</feature>
<gene>
    <name evidence="2" type="ORF">AM592_22785</name>
</gene>
<keyword evidence="3" id="KW-1185">Reference proteome</keyword>
<dbReference type="EMBL" id="CP012600">
    <property type="protein sequence ID" value="ALC84004.1"/>
    <property type="molecule type" value="Genomic_DNA"/>
</dbReference>
<dbReference type="InterPro" id="IPR019730">
    <property type="entry name" value="DUF2606"/>
</dbReference>
<evidence type="ECO:0008006" key="4">
    <source>
        <dbReference type="Google" id="ProtNLM"/>
    </source>
</evidence>
<proteinExistence type="predicted"/>
<feature type="signal peptide" evidence="1">
    <location>
        <begin position="1"/>
        <end position="24"/>
    </location>
</feature>
<sequence length="118" mass="13223">MLKFISNCLLFTLFFVLISACSSANNKEEEQPVMATVTINVSDKDNKPLKNIKVTEDLHTSNDIGHEIGTTDKDGNIKWETQTGKYDVILYDVKAGNDSEHTINITEDTTTIHLVYKS</sequence>
<name>A0A0M4FN83_9BACI</name>
<dbReference type="PATRIC" id="fig|1441095.3.peg.5047"/>